<evidence type="ECO:0000313" key="2">
    <source>
        <dbReference type="EMBL" id="CAF1473186.1"/>
    </source>
</evidence>
<dbReference type="PANTHER" id="PTHR47160:SF10">
    <property type="entry name" value="MULE TRANSPOSASE DOMAIN-CONTAINING PROTEIN"/>
    <property type="match status" value="1"/>
</dbReference>
<dbReference type="Proteomes" id="UP000663852">
    <property type="component" value="Unassembled WGS sequence"/>
</dbReference>
<dbReference type="Pfam" id="PF10551">
    <property type="entry name" value="MULE"/>
    <property type="match status" value="1"/>
</dbReference>
<sequence>MKKEAQTSSVPIDKIAEVGYSNMIVQEQMTDSIPKLPNIKTLKNTLSKQRRKVRPPLPKRLEHLPHTIPIQYTMTKRGDTFLFYDGQLGTKRGLVFASENDLSYLIKQKHWYCDGTFYTSPSIFYQIYSIHAYDEGLSSPCVFALLADKLETTYQAFFIMLFNTMNKFRSQIQLETVTIDFELAVKNTFAKNFPTVQVKDCLFCYGQALFRKFTNLDFAAIALLPENEFDDAVQALSSNIPDTYENEIHSLLQYHESTYGKNSNFPPPMYNHYRNFNPRTINHLEGQHHRWKKRSLRPHDDIYRCIDMIKNEQIIANDQRERCDASEASPKRKRNNRIAEEALVRLWERYDMYVKH</sequence>
<protein>
    <recommendedName>
        <fullName evidence="1">MULE transposase domain-containing protein</fullName>
    </recommendedName>
</protein>
<dbReference type="AlphaFoldDB" id="A0A815R6B5"/>
<dbReference type="PANTHER" id="PTHR47160">
    <property type="entry name" value="PUTATIVE-RELATED"/>
    <property type="match status" value="1"/>
</dbReference>
<name>A0A815R6B5_ADIRI</name>
<proteinExistence type="predicted"/>
<dbReference type="EMBL" id="CAJNOJ010000514">
    <property type="protein sequence ID" value="CAF1473186.1"/>
    <property type="molecule type" value="Genomic_DNA"/>
</dbReference>
<feature type="domain" description="MULE transposase" evidence="1">
    <location>
        <begin position="111"/>
        <end position="203"/>
    </location>
</feature>
<accession>A0A815R6B5</accession>
<reference evidence="2" key="1">
    <citation type="submission" date="2021-02" db="EMBL/GenBank/DDBJ databases">
        <authorList>
            <person name="Nowell W R."/>
        </authorList>
    </citation>
    <scope>NUCLEOTIDE SEQUENCE</scope>
</reference>
<evidence type="ECO:0000313" key="3">
    <source>
        <dbReference type="Proteomes" id="UP000663852"/>
    </source>
</evidence>
<evidence type="ECO:0000259" key="1">
    <source>
        <dbReference type="Pfam" id="PF10551"/>
    </source>
</evidence>
<gene>
    <name evidence="2" type="ORF">EDS130_LOCUS40928</name>
</gene>
<organism evidence="2 3">
    <name type="scientific">Adineta ricciae</name>
    <name type="common">Rotifer</name>
    <dbReference type="NCBI Taxonomy" id="249248"/>
    <lineage>
        <taxon>Eukaryota</taxon>
        <taxon>Metazoa</taxon>
        <taxon>Spiralia</taxon>
        <taxon>Gnathifera</taxon>
        <taxon>Rotifera</taxon>
        <taxon>Eurotatoria</taxon>
        <taxon>Bdelloidea</taxon>
        <taxon>Adinetida</taxon>
        <taxon>Adinetidae</taxon>
        <taxon>Adineta</taxon>
    </lineage>
</organism>
<comment type="caution">
    <text evidence="2">The sequence shown here is derived from an EMBL/GenBank/DDBJ whole genome shotgun (WGS) entry which is preliminary data.</text>
</comment>
<dbReference type="OrthoDB" id="9996546at2759"/>
<dbReference type="InterPro" id="IPR018289">
    <property type="entry name" value="MULE_transposase_dom"/>
</dbReference>